<evidence type="ECO:0000256" key="1">
    <source>
        <dbReference type="SAM" id="MobiDB-lite"/>
    </source>
</evidence>
<dbReference type="EMBL" id="JARQWQ010000032">
    <property type="protein sequence ID" value="KAK2561649.1"/>
    <property type="molecule type" value="Genomic_DNA"/>
</dbReference>
<dbReference type="AlphaFoldDB" id="A0AAD9V557"/>
<name>A0AAD9V557_ACRCE</name>
<keyword evidence="3" id="KW-1185">Reference proteome</keyword>
<reference evidence="2" key="2">
    <citation type="journal article" date="2023" name="Science">
        <title>Genomic signatures of disease resistance in endangered staghorn corals.</title>
        <authorList>
            <person name="Vollmer S.V."/>
            <person name="Selwyn J.D."/>
            <person name="Despard B.A."/>
            <person name="Roesel C.L."/>
        </authorList>
    </citation>
    <scope>NUCLEOTIDE SEQUENCE</scope>
    <source>
        <strain evidence="2">K2</strain>
    </source>
</reference>
<gene>
    <name evidence="2" type="ORF">P5673_015652</name>
</gene>
<protein>
    <submittedName>
        <fullName evidence="2">Uncharacterized protein</fullName>
    </submittedName>
</protein>
<evidence type="ECO:0000313" key="2">
    <source>
        <dbReference type="EMBL" id="KAK2561649.1"/>
    </source>
</evidence>
<organism evidence="2 3">
    <name type="scientific">Acropora cervicornis</name>
    <name type="common">Staghorn coral</name>
    <dbReference type="NCBI Taxonomy" id="6130"/>
    <lineage>
        <taxon>Eukaryota</taxon>
        <taxon>Metazoa</taxon>
        <taxon>Cnidaria</taxon>
        <taxon>Anthozoa</taxon>
        <taxon>Hexacorallia</taxon>
        <taxon>Scleractinia</taxon>
        <taxon>Astrocoeniina</taxon>
        <taxon>Acroporidae</taxon>
        <taxon>Acropora</taxon>
    </lineage>
</organism>
<dbReference type="Proteomes" id="UP001249851">
    <property type="component" value="Unassembled WGS sequence"/>
</dbReference>
<evidence type="ECO:0000313" key="3">
    <source>
        <dbReference type="Proteomes" id="UP001249851"/>
    </source>
</evidence>
<feature type="region of interest" description="Disordered" evidence="1">
    <location>
        <begin position="90"/>
        <end position="132"/>
    </location>
</feature>
<reference evidence="2" key="1">
    <citation type="journal article" date="2023" name="G3 (Bethesda)">
        <title>Whole genome assembly and annotation of the endangered Caribbean coral Acropora cervicornis.</title>
        <authorList>
            <person name="Selwyn J.D."/>
            <person name="Vollmer S.V."/>
        </authorList>
    </citation>
    <scope>NUCLEOTIDE SEQUENCE</scope>
    <source>
        <strain evidence="2">K2</strain>
    </source>
</reference>
<sequence>MQKSLSEPCEDTFYDLKKDELISLAKHLKLEVKKAMRKHQIQNIIVELLVSLKVFEETVLEKVETSDSELKKLQLQLEFKKLEMQERLEMEEKQRKERGEQRQFEQEEKKERQERMEKKERQERIEEKERQE</sequence>
<proteinExistence type="predicted"/>
<accession>A0AAD9V557</accession>
<comment type="caution">
    <text evidence="2">The sequence shown here is derived from an EMBL/GenBank/DDBJ whole genome shotgun (WGS) entry which is preliminary data.</text>
</comment>